<name>A0AA85A544_9TREM</name>
<dbReference type="Proteomes" id="UP000050790">
    <property type="component" value="Unassembled WGS sequence"/>
</dbReference>
<evidence type="ECO:0000313" key="19">
    <source>
        <dbReference type="Proteomes" id="UP000050790"/>
    </source>
</evidence>
<keyword evidence="10 16" id="KW-1133">Transmembrane helix</keyword>
<proteinExistence type="predicted"/>
<protein>
    <recommendedName>
        <fullName evidence="18">VWFA domain-containing protein</fullName>
    </recommendedName>
</protein>
<keyword evidence="15" id="KW-0407">Ion channel</keyword>
<evidence type="ECO:0000256" key="8">
    <source>
        <dbReference type="ARBA" id="ARBA00022837"/>
    </source>
</evidence>
<evidence type="ECO:0000256" key="3">
    <source>
        <dbReference type="ARBA" id="ARBA00022568"/>
    </source>
</evidence>
<feature type="chain" id="PRO_5041690443" description="VWFA domain-containing protein" evidence="17">
    <location>
        <begin position="19"/>
        <end position="1431"/>
    </location>
</feature>
<dbReference type="GO" id="GO:0005245">
    <property type="term" value="F:voltage-gated calcium channel activity"/>
    <property type="evidence" value="ECO:0007669"/>
    <property type="project" value="TreeGrafter"/>
</dbReference>
<dbReference type="InterPro" id="IPR002035">
    <property type="entry name" value="VWF_A"/>
</dbReference>
<evidence type="ECO:0000256" key="16">
    <source>
        <dbReference type="SAM" id="Phobius"/>
    </source>
</evidence>
<feature type="domain" description="VWFA" evidence="18">
    <location>
        <begin position="223"/>
        <end position="423"/>
    </location>
</feature>
<keyword evidence="3" id="KW-0109">Calcium transport</keyword>
<dbReference type="Gene3D" id="3.30.450.20">
    <property type="entry name" value="PAS domain"/>
    <property type="match status" value="1"/>
</dbReference>
<dbReference type="PANTHER" id="PTHR10166">
    <property type="entry name" value="VOLTAGE-DEPENDENT CALCIUM CHANNEL SUBUNIT ALPHA-2/DELTA-RELATED"/>
    <property type="match status" value="1"/>
</dbReference>
<dbReference type="Pfam" id="PF08473">
    <property type="entry name" value="VGCC_alpha2"/>
    <property type="match status" value="1"/>
</dbReference>
<keyword evidence="8" id="KW-0106">Calcium</keyword>
<keyword evidence="12 16" id="KW-0472">Membrane</keyword>
<dbReference type="Pfam" id="PF00092">
    <property type="entry name" value="VWA"/>
    <property type="match status" value="1"/>
</dbReference>
<evidence type="ECO:0000256" key="6">
    <source>
        <dbReference type="ARBA" id="ARBA00022723"/>
    </source>
</evidence>
<keyword evidence="2" id="KW-0813">Transport</keyword>
<evidence type="ECO:0000259" key="18">
    <source>
        <dbReference type="SMART" id="SM00327"/>
    </source>
</evidence>
<feature type="transmembrane region" description="Helical" evidence="16">
    <location>
        <begin position="1411"/>
        <end position="1430"/>
    </location>
</feature>
<sequence length="1431" mass="163026">MYSRFSIVVLFGFVLSLSQLDVEEIDSLKNAKQFFRNIFHNTAKKSAFVNVYELELTRRSISLEQFNLSSEVFNYAGRIGRIIKAMENSLKMLVSWTEEEISKYSWNPKLKPDITKYNDLRELKLGDKRLVDTPGYHFKIMPNKSGVHLPVEVYNGDSTVFHTLRWTDVLDSIFPTEPNLRFTYFASLTGILRVYPAFPWRKQNVDMFDVRRRSWFIQGSSVPKDLFILLDTSGSMTGQSLKLANLSAQKLIEALDVDDYFTVAHFPGAKDHVAPMIVTANNESEPICFNSFVQATKRNKMRLFYDLSTLKARGYSDFPASLKFAYEMFRNLTGSERGDRGKELRNKILVLMTDNAFVFDESVLSQLKQQKSNITTFIYSLGEPVGAAYEHKMKVCATNDYYQYLPTVGAVSNLMKDFHEKSTQIRFGPNASPLPTEVILHGASDVLHTNQYKGTGLMVSISMPVYNRTLYPIGYAFVVNTNGYLVFHPSLIPEYPWLDDSPYLDFLDAEFNVYGSKTLIRKKLIDNARGSEQIIDFIKVSDNVHTYVKPRLYSFTRLPNTDFGVAFVMPTDQQLFLSIPKPIKSKITTDGSGNYMIDDVLIENLIKKAKIILPWKALDVYMKINYYVFNLEKANEHMILHKDEDDQVNVKTTLVDEEEGEYKIINREETVMENKEEQQRFSASISLNDEFISMENELLSLQLNDSFCVNNTNCLSQKSFLRKLIIRSTLSSNNVNDESRNIPGIKNFNGSSSIILTDQTTETTKALQSSESITAPLSSRFETSFGVSEIGIDENKSSIQTPIKNTKSVDNKPIINEVNTLVGFENTTIATTTSNATTSATSVLLTSPDGIISQTTLDMIKDEVNVNNDGVESDKLISEQNNELRNFLGKIQSINSNQTELLSQILLEIIMAERDVTESAESIKLKSPILSRTIALNTGVIWTIPINTNEQFYNELKYWPNSPIFQRVYDSHDLIFWVRLRMNEDSSKPRGNPVVTEDNSNSLLQSNTKQIIDNDTINITAQTSENQLHVTPTTTKSTVNNTEEEQNVNQVDGSKNILNRDKVIDDHKHSHIEIDESFLTVNDDESIENVESINQIMMNSQDNTALPVTIFTSITITQGPNVYKAGVMGITLEPDYLSEQLSMIPECSVTQSNKLCYLLEDAANIIAVNNKLLYYQIGQFLGYIDPDLMNSLVQNHVYGVLKDYDFEGTCYPREDMLETTSPGIHPIPSILMYTQSLFNVRIWLDRLLTIGSVSVFITRAFIVGIIRVIVSGDLNDDVDPQNKPYQCIKLMHRYYSLNSELYDTINPPFNVGFHHRFQGLISCSQQRNRDWSVQSINGTNLLLLITDPIFAECENITLIRRLHRDPIKDVGPDVCETSRVPRYRRQSQKWTLVPNDEDNPLHCSSTDRLQISLYMIMSLNVFFFFCLSLYY</sequence>
<dbReference type="GO" id="GO:0005891">
    <property type="term" value="C:voltage-gated calcium channel complex"/>
    <property type="evidence" value="ECO:0007669"/>
    <property type="project" value="TreeGrafter"/>
</dbReference>
<evidence type="ECO:0000256" key="1">
    <source>
        <dbReference type="ARBA" id="ARBA00004479"/>
    </source>
</evidence>
<dbReference type="SUPFAM" id="SSF53300">
    <property type="entry name" value="vWA-like"/>
    <property type="match status" value="1"/>
</dbReference>
<evidence type="ECO:0000256" key="4">
    <source>
        <dbReference type="ARBA" id="ARBA00022673"/>
    </source>
</evidence>
<keyword evidence="11" id="KW-0406">Ion transport</keyword>
<evidence type="ECO:0000256" key="10">
    <source>
        <dbReference type="ARBA" id="ARBA00022989"/>
    </source>
</evidence>
<dbReference type="GO" id="GO:0046872">
    <property type="term" value="F:metal ion binding"/>
    <property type="evidence" value="ECO:0007669"/>
    <property type="project" value="UniProtKB-KW"/>
</dbReference>
<accession>A0AA85A544</accession>
<keyword evidence="6" id="KW-0479">Metal-binding</keyword>
<dbReference type="SMART" id="SM00327">
    <property type="entry name" value="VWA"/>
    <property type="match status" value="1"/>
</dbReference>
<keyword evidence="7 17" id="KW-0732">Signal</keyword>
<evidence type="ECO:0000256" key="5">
    <source>
        <dbReference type="ARBA" id="ARBA00022692"/>
    </source>
</evidence>
<dbReference type="Gene3D" id="3.40.50.410">
    <property type="entry name" value="von Willebrand factor, type A domain"/>
    <property type="match status" value="1"/>
</dbReference>
<organism evidence="19 20">
    <name type="scientific">Schistosoma margrebowiei</name>
    <dbReference type="NCBI Taxonomy" id="48269"/>
    <lineage>
        <taxon>Eukaryota</taxon>
        <taxon>Metazoa</taxon>
        <taxon>Spiralia</taxon>
        <taxon>Lophotrochozoa</taxon>
        <taxon>Platyhelminthes</taxon>
        <taxon>Trematoda</taxon>
        <taxon>Digenea</taxon>
        <taxon>Strigeidida</taxon>
        <taxon>Schistosomatoidea</taxon>
        <taxon>Schistosomatidae</taxon>
        <taxon>Schistosoma</taxon>
    </lineage>
</organism>
<evidence type="ECO:0000256" key="17">
    <source>
        <dbReference type="SAM" id="SignalP"/>
    </source>
</evidence>
<evidence type="ECO:0000256" key="13">
    <source>
        <dbReference type="ARBA" id="ARBA00023157"/>
    </source>
</evidence>
<evidence type="ECO:0000256" key="14">
    <source>
        <dbReference type="ARBA" id="ARBA00023180"/>
    </source>
</evidence>
<evidence type="ECO:0000256" key="7">
    <source>
        <dbReference type="ARBA" id="ARBA00022729"/>
    </source>
</evidence>
<evidence type="ECO:0000256" key="2">
    <source>
        <dbReference type="ARBA" id="ARBA00022448"/>
    </source>
</evidence>
<keyword evidence="5 16" id="KW-0812">Transmembrane</keyword>
<evidence type="ECO:0000256" key="15">
    <source>
        <dbReference type="ARBA" id="ARBA00023303"/>
    </source>
</evidence>
<evidence type="ECO:0000313" key="20">
    <source>
        <dbReference type="WBParaSite" id="SMRG1_61800.4"/>
    </source>
</evidence>
<evidence type="ECO:0000256" key="11">
    <source>
        <dbReference type="ARBA" id="ARBA00023065"/>
    </source>
</evidence>
<keyword evidence="4" id="KW-0107">Calcium channel</keyword>
<evidence type="ECO:0000256" key="12">
    <source>
        <dbReference type="ARBA" id="ARBA00023136"/>
    </source>
</evidence>
<keyword evidence="13" id="KW-1015">Disulfide bond</keyword>
<dbReference type="InterPro" id="IPR013680">
    <property type="entry name" value="VDCC_a2/dsu"/>
</dbReference>
<keyword evidence="9" id="KW-0851">Voltage-gated channel</keyword>
<dbReference type="WBParaSite" id="SMRG1_61800.4">
    <property type="protein sequence ID" value="SMRG1_61800.4"/>
    <property type="gene ID" value="SMRG1_61800"/>
</dbReference>
<feature type="signal peptide" evidence="17">
    <location>
        <begin position="1"/>
        <end position="18"/>
    </location>
</feature>
<dbReference type="PANTHER" id="PTHR10166:SF37">
    <property type="entry name" value="STOLID, ISOFORM H"/>
    <property type="match status" value="1"/>
</dbReference>
<comment type="subcellular location">
    <subcellularLocation>
        <location evidence="1">Membrane</location>
        <topology evidence="1">Single-pass type I membrane protein</topology>
    </subcellularLocation>
</comment>
<dbReference type="Pfam" id="PF08399">
    <property type="entry name" value="VWA_N"/>
    <property type="match status" value="1"/>
</dbReference>
<reference evidence="20" key="1">
    <citation type="submission" date="2023-11" db="UniProtKB">
        <authorList>
            <consortium name="WormBaseParasite"/>
        </authorList>
    </citation>
    <scope>IDENTIFICATION</scope>
</reference>
<dbReference type="InterPro" id="IPR013608">
    <property type="entry name" value="VWA_N"/>
</dbReference>
<dbReference type="InterPro" id="IPR036465">
    <property type="entry name" value="vWFA_dom_sf"/>
</dbReference>
<evidence type="ECO:0000256" key="9">
    <source>
        <dbReference type="ARBA" id="ARBA00022882"/>
    </source>
</evidence>
<dbReference type="InterPro" id="IPR051173">
    <property type="entry name" value="Ca_channel_alpha-2/delta"/>
</dbReference>
<keyword evidence="14" id="KW-0325">Glycoprotein</keyword>